<organism evidence="1 2">
    <name type="scientific">Candidatus Epulonipiscium fishelsonii</name>
    <dbReference type="NCBI Taxonomy" id="77094"/>
    <lineage>
        <taxon>Bacteria</taxon>
        <taxon>Bacillati</taxon>
        <taxon>Bacillota</taxon>
        <taxon>Clostridia</taxon>
        <taxon>Lachnospirales</taxon>
        <taxon>Lachnospiraceae</taxon>
        <taxon>Candidatus Epulonipiscium</taxon>
    </lineage>
</organism>
<accession>A0ACC8XBE3</accession>
<keyword evidence="2" id="KW-1185">Reference proteome</keyword>
<evidence type="ECO:0000313" key="1">
    <source>
        <dbReference type="EMBL" id="ONI39869.1"/>
    </source>
</evidence>
<name>A0ACC8XBE3_9FIRM</name>
<reference evidence="1" key="1">
    <citation type="submission" date="2016-08" db="EMBL/GenBank/DDBJ databases">
        <authorList>
            <person name="Ngugi D.K."/>
            <person name="Miyake S."/>
            <person name="Stingl U."/>
        </authorList>
    </citation>
    <scope>NUCLEOTIDE SEQUENCE</scope>
    <source>
        <strain evidence="1">SCG-B11WGA-EpuloA1</strain>
    </source>
</reference>
<sequence length="852" mass="96215">MMQQYFNIKEKHKDCIVLFRLGDFFEIFFEDAITASRELEIVLTGRECGMREKAPMCGVPAHAVQNYISKLTEKGYKVAICDQVENASDAKGLVKRDIIRIITPGTVLEGNILQAEKNNYIASVVFYKNEYGLNFCDISTGSWQLTTFEKNATPKKVIDELAKFIPVECLISENLKGSSIEIFLKNSCNCLIDYISSYVLDTTYSRNILEDHFNILDLNGIGITTNISILSAGALLNYLKETQKDNLVHLNKIQIYNTEDYMLLDSDTRKNLEICETLRSQKSKGSLLWVLNNTHTAMGARYLRKCVEQPLININAINDRLNTTQELVENLFLHGDLIDYIKQVYDIERLISKIAFGSCNGKELLSLKSSIEHLPQIQNLLKNTSSTILSSMYSNWDNLEDIFNLIENSISEDCPISVTEGGLIKEGYNEEVDHYKSIKANGTSWLRDIENDEKGKTGIKNLKIKYNKVFGYFLEVTHSYSKLVPDYFIRKQTLSNCERFITPKLKEIEEEILSADEKLIQLEYDLFTQIKDTIKSNLERISSISNNIAQLDMFCSFATIALKNNYVKPIINNASNIEINNGRHPVVEKMMNFNNFIPNSTMLDEDINQISLITGPNMAGKSTYMRQVALIVLMAQIGSFVPADSANIGIVDRIFTRIGASDDLSAGKSTFMVEMTEVANILNSATKNSLLILDEIGRGTSTLDGLSIATSIIEYIAETLGAKTLFATHYHELTTLKERYNNIQNYCVDVKEHGEDIIFLHKIKQGKVDHSYGIQVAKLAGVPIHVLKRAKQIMLNISTTTNEININNTPVDVPDIDLNFPVIEQLKKININSINPLEAMQILDNLQKLIVI</sequence>
<protein>
    <submittedName>
        <fullName evidence="1">DNA mismatch repair protein MutS</fullName>
    </submittedName>
</protein>
<gene>
    <name evidence="1" type="ORF">AN396_07070</name>
</gene>
<proteinExistence type="predicted"/>
<dbReference type="EMBL" id="LJDB01000060">
    <property type="protein sequence ID" value="ONI39869.1"/>
    <property type="molecule type" value="Genomic_DNA"/>
</dbReference>
<evidence type="ECO:0000313" key="2">
    <source>
        <dbReference type="Proteomes" id="UP000188605"/>
    </source>
</evidence>
<comment type="caution">
    <text evidence="1">The sequence shown here is derived from an EMBL/GenBank/DDBJ whole genome shotgun (WGS) entry which is preliminary data.</text>
</comment>
<dbReference type="Proteomes" id="UP000188605">
    <property type="component" value="Unassembled WGS sequence"/>
</dbReference>